<evidence type="ECO:0000259" key="17">
    <source>
        <dbReference type="PROSITE" id="PS50873"/>
    </source>
</evidence>
<evidence type="ECO:0000256" key="13">
    <source>
        <dbReference type="PIRSR" id="PIRSR600823-4"/>
    </source>
</evidence>
<feature type="binding site" evidence="12">
    <location>
        <position position="92"/>
    </location>
    <ligand>
        <name>Ca(2+)</name>
        <dbReference type="ChEBI" id="CHEBI:29108"/>
        <label>1</label>
    </ligand>
</feature>
<dbReference type="Proteomes" id="UP001154282">
    <property type="component" value="Unassembled WGS sequence"/>
</dbReference>
<dbReference type="PANTHER" id="PTHR31517:SF79">
    <property type="entry name" value="PEROXIDASE 35-RELATED"/>
    <property type="match status" value="1"/>
</dbReference>
<dbReference type="InterPro" id="IPR033905">
    <property type="entry name" value="Secretory_peroxidase"/>
</dbReference>
<keyword evidence="16" id="KW-0732">Signal</keyword>
<dbReference type="GO" id="GO:0020037">
    <property type="term" value="F:heme binding"/>
    <property type="evidence" value="ECO:0007669"/>
    <property type="project" value="UniProtKB-UniRule"/>
</dbReference>
<reference evidence="18" key="1">
    <citation type="submission" date="2022-08" db="EMBL/GenBank/DDBJ databases">
        <authorList>
            <person name="Gutierrez-Valencia J."/>
        </authorList>
    </citation>
    <scope>NUCLEOTIDE SEQUENCE</scope>
</reference>
<dbReference type="AlphaFoldDB" id="A0AAV0J914"/>
<keyword evidence="7 15" id="KW-0560">Oxidoreductase</keyword>
<evidence type="ECO:0000256" key="14">
    <source>
        <dbReference type="PIRSR" id="PIRSR600823-5"/>
    </source>
</evidence>
<evidence type="ECO:0000256" key="7">
    <source>
        <dbReference type="ARBA" id="ARBA00023002"/>
    </source>
</evidence>
<dbReference type="CDD" id="cd00693">
    <property type="entry name" value="secretory_peroxidase"/>
    <property type="match status" value="1"/>
</dbReference>
<evidence type="ECO:0000256" key="11">
    <source>
        <dbReference type="PIRSR" id="PIRSR600823-2"/>
    </source>
</evidence>
<dbReference type="EMBL" id="CAMGYJ010000004">
    <property type="protein sequence ID" value="CAI0406317.1"/>
    <property type="molecule type" value="Genomic_DNA"/>
</dbReference>
<gene>
    <name evidence="18" type="ORF">LITE_LOCUS13164</name>
</gene>
<dbReference type="GO" id="GO:0006979">
    <property type="term" value="P:response to oxidative stress"/>
    <property type="evidence" value="ECO:0007669"/>
    <property type="project" value="UniProtKB-UniRule"/>
</dbReference>
<dbReference type="InterPro" id="IPR000823">
    <property type="entry name" value="Peroxidase_pln"/>
</dbReference>
<feature type="binding site" evidence="12">
    <location>
        <position position="254"/>
    </location>
    <ligand>
        <name>Ca(2+)</name>
        <dbReference type="ChEBI" id="CHEBI:29108"/>
        <label>2</label>
    </ligand>
</feature>
<dbReference type="EC" id="1.11.1.7" evidence="3 15"/>
<comment type="catalytic activity">
    <reaction evidence="1 15">
        <text>2 a phenolic donor + H2O2 = 2 a phenolic radical donor + 2 H2O</text>
        <dbReference type="Rhea" id="RHEA:56136"/>
        <dbReference type="ChEBI" id="CHEBI:15377"/>
        <dbReference type="ChEBI" id="CHEBI:16240"/>
        <dbReference type="ChEBI" id="CHEBI:139520"/>
        <dbReference type="ChEBI" id="CHEBI:139521"/>
        <dbReference type="EC" id="1.11.1.7"/>
    </reaction>
</comment>
<feature type="binding site" evidence="12">
    <location>
        <position position="104"/>
    </location>
    <ligand>
        <name>Ca(2+)</name>
        <dbReference type="ChEBI" id="CHEBI:29108"/>
        <label>1</label>
    </ligand>
</feature>
<feature type="binding site" evidence="12">
    <location>
        <position position="251"/>
    </location>
    <ligand>
        <name>Ca(2+)</name>
        <dbReference type="ChEBI" id="CHEBI:29108"/>
        <label>2</label>
    </ligand>
</feature>
<evidence type="ECO:0000256" key="9">
    <source>
        <dbReference type="ARBA" id="ARBA00023157"/>
    </source>
</evidence>
<comment type="function">
    <text evidence="2">Removal of H(2)O(2), oxidation of toxic reductants, biosynthesis and degradation of lignin, suberization, auxin catabolism, response to environmental stresses such as wounding, pathogen attack and oxidative stress. These functions might be dependent on each isozyme/isoform in each plant tissue.</text>
</comment>
<dbReference type="GO" id="GO:0046872">
    <property type="term" value="F:metal ion binding"/>
    <property type="evidence" value="ECO:0007669"/>
    <property type="project" value="UniProtKB-UniRule"/>
</dbReference>
<dbReference type="Pfam" id="PF00141">
    <property type="entry name" value="peroxidase"/>
    <property type="match status" value="1"/>
</dbReference>
<dbReference type="GO" id="GO:0140825">
    <property type="term" value="F:lactoperoxidase activity"/>
    <property type="evidence" value="ECO:0007669"/>
    <property type="project" value="UniProtKB-EC"/>
</dbReference>
<comment type="similarity">
    <text evidence="15">Belongs to the peroxidase family. Classical plant (class III) peroxidase subfamily.</text>
</comment>
<feature type="disulfide bond" evidence="14">
    <location>
        <begin position="84"/>
        <end position="89"/>
    </location>
</feature>
<dbReference type="GO" id="GO:0042744">
    <property type="term" value="P:hydrogen peroxide catabolic process"/>
    <property type="evidence" value="ECO:0007669"/>
    <property type="project" value="UniProtKB-KW"/>
</dbReference>
<feature type="binding site" evidence="12">
    <location>
        <position position="86"/>
    </location>
    <ligand>
        <name>Ca(2+)</name>
        <dbReference type="ChEBI" id="CHEBI:29108"/>
        <label>1</label>
    </ligand>
</feature>
<dbReference type="PROSITE" id="PS50873">
    <property type="entry name" value="PEROXIDASE_4"/>
    <property type="match status" value="1"/>
</dbReference>
<evidence type="ECO:0000313" key="19">
    <source>
        <dbReference type="Proteomes" id="UP001154282"/>
    </source>
</evidence>
<dbReference type="PANTHER" id="PTHR31517">
    <property type="match status" value="1"/>
</dbReference>
<keyword evidence="15" id="KW-0964">Secreted</keyword>
<feature type="binding site" evidence="11">
    <location>
        <position position="174"/>
    </location>
    <ligand>
        <name>substrate</name>
    </ligand>
</feature>
<evidence type="ECO:0000256" key="12">
    <source>
        <dbReference type="PIRSR" id="PIRSR600823-3"/>
    </source>
</evidence>
<evidence type="ECO:0000256" key="10">
    <source>
        <dbReference type="PIRSR" id="PIRSR600823-1"/>
    </source>
</evidence>
<feature type="binding site" evidence="12">
    <location>
        <position position="259"/>
    </location>
    <ligand>
        <name>Ca(2+)</name>
        <dbReference type="ChEBI" id="CHEBI:29108"/>
        <label>2</label>
    </ligand>
</feature>
<sequence length="332" mass="35619">MARRVLHHNTSNHHPNNVTSPLLSLSLALLCLLSAPAASAQLTRTHYAGVCPNVEGIVRGAVQKKIQQTFVTIPATIRLFFHDCFVQGCDASVMVASAGSNRAEKDHPDNLSLAGDGFDTVIKAKCRNKVSCADILALATRDVIALSGGPSYPVELGRLDGLSSTAGSVNGRLPQPNFSLAQLNSLFAANGLSQSDMIALSGFSHCGKFANRIYNFSRGNPVDPTLNRAYATQLQQMCPRNVDPRIAINMDPITPNTFDNTYFKNLQQGKGLFTSDQILYTDLKSRPTVDAWAGNSVAFQQAFITAITKLGRVGVKTGRGGNIRTDCGVLGR</sequence>
<comment type="cofactor">
    <cofactor evidence="12 15">
        <name>Ca(2+)</name>
        <dbReference type="ChEBI" id="CHEBI:29108"/>
    </cofactor>
    <text evidence="12 15">Binds 2 calcium ions per subunit.</text>
</comment>
<accession>A0AAV0J914</accession>
<organism evidence="18 19">
    <name type="scientific">Linum tenue</name>
    <dbReference type="NCBI Taxonomy" id="586396"/>
    <lineage>
        <taxon>Eukaryota</taxon>
        <taxon>Viridiplantae</taxon>
        <taxon>Streptophyta</taxon>
        <taxon>Embryophyta</taxon>
        <taxon>Tracheophyta</taxon>
        <taxon>Spermatophyta</taxon>
        <taxon>Magnoliopsida</taxon>
        <taxon>eudicotyledons</taxon>
        <taxon>Gunneridae</taxon>
        <taxon>Pentapetalae</taxon>
        <taxon>rosids</taxon>
        <taxon>fabids</taxon>
        <taxon>Malpighiales</taxon>
        <taxon>Linaceae</taxon>
        <taxon>Linum</taxon>
    </lineage>
</organism>
<dbReference type="Gene3D" id="1.10.420.10">
    <property type="entry name" value="Peroxidase, domain 2"/>
    <property type="match status" value="1"/>
</dbReference>
<evidence type="ECO:0000256" key="16">
    <source>
        <dbReference type="SAM" id="SignalP"/>
    </source>
</evidence>
<keyword evidence="9 14" id="KW-1015">Disulfide bond</keyword>
<evidence type="ECO:0000256" key="1">
    <source>
        <dbReference type="ARBA" id="ARBA00000189"/>
    </source>
</evidence>
<evidence type="ECO:0000256" key="4">
    <source>
        <dbReference type="ARBA" id="ARBA00022559"/>
    </source>
</evidence>
<dbReference type="InterPro" id="IPR010255">
    <property type="entry name" value="Haem_peroxidase_sf"/>
</dbReference>
<dbReference type="PRINTS" id="PR00458">
    <property type="entry name" value="PEROXIDASE"/>
</dbReference>
<feature type="site" description="Transition state stabilizer" evidence="13">
    <location>
        <position position="78"/>
    </location>
</feature>
<feature type="signal peptide" evidence="16">
    <location>
        <begin position="1"/>
        <end position="40"/>
    </location>
</feature>
<dbReference type="PRINTS" id="PR00461">
    <property type="entry name" value="PLPEROXIDASE"/>
</dbReference>
<keyword evidence="8 15" id="KW-0408">Iron</keyword>
<proteinExistence type="inferred from homology"/>
<evidence type="ECO:0000256" key="5">
    <source>
        <dbReference type="ARBA" id="ARBA00022617"/>
    </source>
</evidence>
<keyword evidence="4 15" id="KW-0575">Peroxidase</keyword>
<keyword evidence="19" id="KW-1185">Reference proteome</keyword>
<dbReference type="Gene3D" id="1.10.520.10">
    <property type="match status" value="1"/>
</dbReference>
<dbReference type="InterPro" id="IPR002016">
    <property type="entry name" value="Haem_peroxidase"/>
</dbReference>
<keyword evidence="15" id="KW-0376">Hydrogen peroxide</keyword>
<feature type="binding site" evidence="12">
    <location>
        <position position="90"/>
    </location>
    <ligand>
        <name>Ca(2+)</name>
        <dbReference type="ChEBI" id="CHEBI:29108"/>
        <label>1</label>
    </ligand>
</feature>
<feature type="binding site" evidence="12">
    <location>
        <position position="88"/>
    </location>
    <ligand>
        <name>Ca(2+)</name>
        <dbReference type="ChEBI" id="CHEBI:29108"/>
        <label>1</label>
    </ligand>
</feature>
<protein>
    <recommendedName>
        <fullName evidence="3 15">Peroxidase</fullName>
        <ecNumber evidence="3 15">1.11.1.7</ecNumber>
    </recommendedName>
</protein>
<keyword evidence="6 12" id="KW-0479">Metal-binding</keyword>
<feature type="active site" description="Proton acceptor" evidence="10">
    <location>
        <position position="82"/>
    </location>
</feature>
<dbReference type="GO" id="GO:0005576">
    <property type="term" value="C:extracellular region"/>
    <property type="evidence" value="ECO:0007669"/>
    <property type="project" value="UniProtKB-SubCell"/>
</dbReference>
<feature type="chain" id="PRO_5043717951" description="Peroxidase" evidence="16">
    <location>
        <begin position="41"/>
        <end position="332"/>
    </location>
</feature>
<comment type="caution">
    <text evidence="18">The sequence shown here is derived from an EMBL/GenBank/DDBJ whole genome shotgun (WGS) entry which is preliminary data.</text>
</comment>
<feature type="disulfide bond" evidence="14">
    <location>
        <begin position="132"/>
        <end position="327"/>
    </location>
</feature>
<evidence type="ECO:0000256" key="2">
    <source>
        <dbReference type="ARBA" id="ARBA00002322"/>
    </source>
</evidence>
<dbReference type="FunFam" id="1.10.420.10:FF:000001">
    <property type="entry name" value="Peroxidase"/>
    <property type="match status" value="1"/>
</dbReference>
<name>A0AAV0J914_9ROSI</name>
<evidence type="ECO:0000256" key="8">
    <source>
        <dbReference type="ARBA" id="ARBA00023004"/>
    </source>
</evidence>
<comment type="subcellular location">
    <subcellularLocation>
        <location evidence="15">Secreted</location>
    </subcellularLocation>
</comment>
<keyword evidence="12 15" id="KW-0106">Calcium</keyword>
<feature type="domain" description="Plant heme peroxidase family profile" evidence="17">
    <location>
        <begin position="41"/>
        <end position="331"/>
    </location>
</feature>
<evidence type="ECO:0000256" key="3">
    <source>
        <dbReference type="ARBA" id="ARBA00012313"/>
    </source>
</evidence>
<evidence type="ECO:0000313" key="18">
    <source>
        <dbReference type="EMBL" id="CAI0406317.1"/>
    </source>
</evidence>
<feature type="disulfide bond" evidence="14">
    <location>
        <begin position="51"/>
        <end position="126"/>
    </location>
</feature>
<evidence type="ECO:0000256" key="6">
    <source>
        <dbReference type="ARBA" id="ARBA00022723"/>
    </source>
</evidence>
<evidence type="ECO:0000256" key="15">
    <source>
        <dbReference type="RuleBase" id="RU362060"/>
    </source>
</evidence>
<dbReference type="SUPFAM" id="SSF48113">
    <property type="entry name" value="Heme-dependent peroxidases"/>
    <property type="match status" value="1"/>
</dbReference>
<feature type="binding site" evidence="12">
    <location>
        <position position="83"/>
    </location>
    <ligand>
        <name>Ca(2+)</name>
        <dbReference type="ChEBI" id="CHEBI:29108"/>
        <label>1</label>
    </ligand>
</feature>
<feature type="disulfide bond" evidence="14">
    <location>
        <begin position="206"/>
        <end position="238"/>
    </location>
</feature>
<comment type="cofactor">
    <cofactor evidence="15">
        <name>heme b</name>
        <dbReference type="ChEBI" id="CHEBI:60344"/>
    </cofactor>
    <text evidence="15">Binds 1 heme b (iron(II)-protoporphyrin IX) group per subunit.</text>
</comment>
<keyword evidence="5 15" id="KW-0349">Heme</keyword>